<dbReference type="AlphaFoldDB" id="A0A379DBL9"/>
<keyword evidence="1" id="KW-1133">Transmembrane helix</keyword>
<keyword evidence="1" id="KW-0812">Transmembrane</keyword>
<evidence type="ECO:0000256" key="1">
    <source>
        <dbReference type="SAM" id="Phobius"/>
    </source>
</evidence>
<dbReference type="EMBL" id="UGTH01000001">
    <property type="protein sequence ID" value="SUB75344.1"/>
    <property type="molecule type" value="Genomic_DNA"/>
</dbReference>
<keyword evidence="1" id="KW-0472">Membrane</keyword>
<accession>A0A379DBL9</accession>
<dbReference type="RefSeq" id="WP_004820103.1">
    <property type="nucleotide sequence ID" value="NZ_UGTH01000001.1"/>
</dbReference>
<feature type="transmembrane region" description="Helical" evidence="1">
    <location>
        <begin position="79"/>
        <end position="97"/>
    </location>
</feature>
<evidence type="ECO:0000313" key="3">
    <source>
        <dbReference type="Proteomes" id="UP000254777"/>
    </source>
</evidence>
<organism evidence="2 3">
    <name type="scientific">Peptoniphilus indolicus</name>
    <dbReference type="NCBI Taxonomy" id="33030"/>
    <lineage>
        <taxon>Bacteria</taxon>
        <taxon>Bacillati</taxon>
        <taxon>Bacillota</taxon>
        <taxon>Tissierellia</taxon>
        <taxon>Tissierellales</taxon>
        <taxon>Peptoniphilaceae</taxon>
        <taxon>Peptoniphilus</taxon>
    </lineage>
</organism>
<name>A0A379DBL9_9FIRM</name>
<feature type="transmembrane region" description="Helical" evidence="1">
    <location>
        <begin position="42"/>
        <end position="67"/>
    </location>
</feature>
<evidence type="ECO:0000313" key="2">
    <source>
        <dbReference type="EMBL" id="SUB75344.1"/>
    </source>
</evidence>
<reference evidence="2 3" key="1">
    <citation type="submission" date="2018-06" db="EMBL/GenBank/DDBJ databases">
        <authorList>
            <consortium name="Pathogen Informatics"/>
            <person name="Doyle S."/>
        </authorList>
    </citation>
    <scope>NUCLEOTIDE SEQUENCE [LARGE SCALE GENOMIC DNA]</scope>
    <source>
        <strain evidence="2 3">NCTC11088</strain>
    </source>
</reference>
<proteinExistence type="predicted"/>
<feature type="transmembrane region" description="Helical" evidence="1">
    <location>
        <begin position="12"/>
        <end position="36"/>
    </location>
</feature>
<protein>
    <submittedName>
        <fullName evidence="2">Uncharacterized protein</fullName>
    </submittedName>
</protein>
<sequence>MGRKKKRDFFKKLVRVNIILSSIGVLLLVLLVIFDVAYPNPWFTILSLCAIVLIFLALILWGLVWINDVVEVYKINKKLALLMLVVGIIFIVYEFFIK</sequence>
<gene>
    <name evidence="2" type="ORF">NCTC11088_01133</name>
</gene>
<dbReference type="Proteomes" id="UP000254777">
    <property type="component" value="Unassembled WGS sequence"/>
</dbReference>